<feature type="disulfide bond" evidence="5">
    <location>
        <begin position="176"/>
        <end position="188"/>
    </location>
</feature>
<dbReference type="OrthoDB" id="5796153at2759"/>
<organism evidence="8 10">
    <name type="scientific">Dracunculus medinensis</name>
    <name type="common">Guinea worm</name>
    <dbReference type="NCBI Taxonomy" id="318479"/>
    <lineage>
        <taxon>Eukaryota</taxon>
        <taxon>Metazoa</taxon>
        <taxon>Ecdysozoa</taxon>
        <taxon>Nematoda</taxon>
        <taxon>Chromadorea</taxon>
        <taxon>Rhabditida</taxon>
        <taxon>Spirurina</taxon>
        <taxon>Dracunculoidea</taxon>
        <taxon>Dracunculidae</taxon>
        <taxon>Dracunculus</taxon>
    </lineage>
</organism>
<name>A0A0N4U3C5_DRAME</name>
<dbReference type="Gene3D" id="3.20.20.70">
    <property type="entry name" value="Aldolase class I"/>
    <property type="match status" value="1"/>
</dbReference>
<reference evidence="10" key="1">
    <citation type="submission" date="2017-02" db="UniProtKB">
        <authorList>
            <consortium name="WormBaseParasite"/>
        </authorList>
    </citation>
    <scope>IDENTIFICATION</scope>
</reference>
<evidence type="ECO:0000256" key="3">
    <source>
        <dbReference type="PIRNR" id="PIRNR038193"/>
    </source>
</evidence>
<protein>
    <recommendedName>
        <fullName evidence="6">Hyaluronidase</fullName>
        <ecNumber evidence="6">3.2.1.35</ecNumber>
    </recommendedName>
</protein>
<dbReference type="InterPro" id="IPR018155">
    <property type="entry name" value="Hyaluronidase"/>
</dbReference>
<dbReference type="InterPro" id="IPR013785">
    <property type="entry name" value="Aldolase_TIM"/>
</dbReference>
<evidence type="ECO:0000313" key="8">
    <source>
        <dbReference type="Proteomes" id="UP000038040"/>
    </source>
</evidence>
<dbReference type="AlphaFoldDB" id="A0A0N4U3C5"/>
<keyword evidence="9" id="KW-1185">Reference proteome</keyword>
<dbReference type="EMBL" id="UYYG01001152">
    <property type="protein sequence ID" value="VDN55611.1"/>
    <property type="molecule type" value="Genomic_DNA"/>
</dbReference>
<accession>A0A0N4U3C5</accession>
<dbReference type="PANTHER" id="PTHR11769:SF35">
    <property type="entry name" value="HYALURONIDASE"/>
    <property type="match status" value="1"/>
</dbReference>
<feature type="active site" description="Proton donor" evidence="4">
    <location>
        <position position="100"/>
    </location>
</feature>
<dbReference type="GO" id="GO:0004415">
    <property type="term" value="F:hyalurononglucosaminidase activity"/>
    <property type="evidence" value="ECO:0007669"/>
    <property type="project" value="UniProtKB-UniRule"/>
</dbReference>
<reference evidence="7 9" key="2">
    <citation type="submission" date="2018-11" db="EMBL/GenBank/DDBJ databases">
        <authorList>
            <consortium name="Pathogen Informatics"/>
        </authorList>
    </citation>
    <scope>NUCLEOTIDE SEQUENCE [LARGE SCALE GENOMIC DNA]</scope>
</reference>
<sequence>VIWNVPSRGCVRKDINIPLEKYHILVNSGNEFYGEHIVTLYETKFGLFPYFKNLSDPKSAVNGGIPQKINLYTHLRRVEEDIAKAIPDRRFNGLAILDIEEWRPLWSSNWGAKQLYLHESIKFVFQRYPNISLKGAEEIAIGEFNEAAASIMINTIRMGIRKRPFAKWGFYGFPYCNYDAGSKGEYECSLAYQKTNDRLKFILNEGTALYPSIYLHKKSKENENFRYIHAILKEAKRISSQFTPKKPIFAFTRVEYQPHENPTYYYSKFDLCISLKQSRDLGLKGAIIWSTSYGMTNWRCLNLSNYVTTRLGPYVQEVISHATKCSIKNYYSSGNCVLNDER</sequence>
<keyword evidence="6" id="KW-0378">Hydrolase</keyword>
<dbReference type="PIRSF" id="PIRSF038193">
    <property type="entry name" value="Hyaluronidase"/>
    <property type="match status" value="1"/>
</dbReference>
<evidence type="ECO:0000256" key="4">
    <source>
        <dbReference type="PIRSR" id="PIRSR038193-1"/>
    </source>
</evidence>
<dbReference type="EC" id="3.2.1.35" evidence="6"/>
<dbReference type="SUPFAM" id="SSF51445">
    <property type="entry name" value="(Trans)glycosidases"/>
    <property type="match status" value="1"/>
</dbReference>
<evidence type="ECO:0000256" key="1">
    <source>
        <dbReference type="ARBA" id="ARBA00008871"/>
    </source>
</evidence>
<evidence type="ECO:0000256" key="6">
    <source>
        <dbReference type="RuleBase" id="RU610713"/>
    </source>
</evidence>
<dbReference type="GO" id="GO:0030214">
    <property type="term" value="P:hyaluronan catabolic process"/>
    <property type="evidence" value="ECO:0007669"/>
    <property type="project" value="TreeGrafter"/>
</dbReference>
<dbReference type="Proteomes" id="UP000274756">
    <property type="component" value="Unassembled WGS sequence"/>
</dbReference>
<evidence type="ECO:0000313" key="10">
    <source>
        <dbReference type="WBParaSite" id="DME_0000122401-mRNA-1"/>
    </source>
</evidence>
<feature type="disulfide bond" evidence="5">
    <location>
        <begin position="325"/>
        <end position="336"/>
    </location>
</feature>
<comment type="catalytic activity">
    <reaction evidence="6">
        <text>Random hydrolysis of (1-&gt;4)-linkages between N-acetyl-beta-D-glucosamine and D-glucuronate residues in hyaluronate.</text>
        <dbReference type="EC" id="3.2.1.35"/>
    </reaction>
</comment>
<feature type="disulfide bond" evidence="5">
    <location>
        <begin position="10"/>
        <end position="300"/>
    </location>
</feature>
<dbReference type="InterPro" id="IPR017853">
    <property type="entry name" value="GH"/>
</dbReference>
<evidence type="ECO:0000256" key="5">
    <source>
        <dbReference type="PIRSR" id="PIRSR038193-3"/>
    </source>
</evidence>
<evidence type="ECO:0000313" key="7">
    <source>
        <dbReference type="EMBL" id="VDN55611.1"/>
    </source>
</evidence>
<comment type="similarity">
    <text evidence="1 3 6">Belongs to the glycosyl hydrolase 56 family.</text>
</comment>
<evidence type="ECO:0000313" key="9">
    <source>
        <dbReference type="Proteomes" id="UP000274756"/>
    </source>
</evidence>
<dbReference type="PRINTS" id="PR00846">
    <property type="entry name" value="GLHYDRLASE56"/>
</dbReference>
<dbReference type="PANTHER" id="PTHR11769">
    <property type="entry name" value="HYALURONIDASE"/>
    <property type="match status" value="1"/>
</dbReference>
<keyword evidence="6" id="KW-0326">Glycosidase</keyword>
<dbReference type="WBParaSite" id="DME_0000122401-mRNA-1">
    <property type="protein sequence ID" value="DME_0000122401-mRNA-1"/>
    <property type="gene ID" value="DME_0000122401"/>
</dbReference>
<dbReference type="STRING" id="318479.A0A0N4U3C5"/>
<proteinExistence type="inferred from homology"/>
<dbReference type="Pfam" id="PF01630">
    <property type="entry name" value="Glyco_hydro_56"/>
    <property type="match status" value="1"/>
</dbReference>
<gene>
    <name evidence="7" type="ORF">DME_LOCUS5584</name>
</gene>
<evidence type="ECO:0000256" key="2">
    <source>
        <dbReference type="ARBA" id="ARBA00023157"/>
    </source>
</evidence>
<dbReference type="GO" id="GO:0005975">
    <property type="term" value="P:carbohydrate metabolic process"/>
    <property type="evidence" value="ECO:0007669"/>
    <property type="project" value="UniProtKB-UniRule"/>
</dbReference>
<keyword evidence="2 5" id="KW-1015">Disulfide bond</keyword>
<dbReference type="Proteomes" id="UP000038040">
    <property type="component" value="Unplaced"/>
</dbReference>